<protein>
    <submittedName>
        <fullName evidence="1">Uncharacterized protein</fullName>
    </submittedName>
</protein>
<keyword evidence="2" id="KW-1185">Reference proteome</keyword>
<comment type="caution">
    <text evidence="1">The sequence shown here is derived from an EMBL/GenBank/DDBJ whole genome shotgun (WGS) entry which is preliminary data.</text>
</comment>
<accession>A0AAW2CX33</accession>
<evidence type="ECO:0000313" key="1">
    <source>
        <dbReference type="EMBL" id="KAL0002018.1"/>
    </source>
</evidence>
<dbReference type="Proteomes" id="UP001459277">
    <property type="component" value="Unassembled WGS sequence"/>
</dbReference>
<name>A0AAW2CX33_9ROSI</name>
<proteinExistence type="predicted"/>
<dbReference type="AlphaFoldDB" id="A0AAW2CX33"/>
<gene>
    <name evidence="1" type="ORF">SO802_015799</name>
</gene>
<dbReference type="EMBL" id="JAZDWU010000005">
    <property type="protein sequence ID" value="KAL0002018.1"/>
    <property type="molecule type" value="Genomic_DNA"/>
</dbReference>
<organism evidence="1 2">
    <name type="scientific">Lithocarpus litseifolius</name>
    <dbReference type="NCBI Taxonomy" id="425828"/>
    <lineage>
        <taxon>Eukaryota</taxon>
        <taxon>Viridiplantae</taxon>
        <taxon>Streptophyta</taxon>
        <taxon>Embryophyta</taxon>
        <taxon>Tracheophyta</taxon>
        <taxon>Spermatophyta</taxon>
        <taxon>Magnoliopsida</taxon>
        <taxon>eudicotyledons</taxon>
        <taxon>Gunneridae</taxon>
        <taxon>Pentapetalae</taxon>
        <taxon>rosids</taxon>
        <taxon>fabids</taxon>
        <taxon>Fagales</taxon>
        <taxon>Fagaceae</taxon>
        <taxon>Lithocarpus</taxon>
    </lineage>
</organism>
<sequence length="86" mass="9959">MTTERFHARRGKASGSFEHFAQSVGGGDPYSLSKAIEVLNQYDYLDDYSYVKVTKALQQKEDRLVFMGMPEHRRKAWMEKIADPKD</sequence>
<evidence type="ECO:0000313" key="2">
    <source>
        <dbReference type="Proteomes" id="UP001459277"/>
    </source>
</evidence>
<reference evidence="1 2" key="1">
    <citation type="submission" date="2024-01" db="EMBL/GenBank/DDBJ databases">
        <title>A telomere-to-telomere, gap-free genome of sweet tea (Lithocarpus litseifolius).</title>
        <authorList>
            <person name="Zhou J."/>
        </authorList>
    </citation>
    <scope>NUCLEOTIDE SEQUENCE [LARGE SCALE GENOMIC DNA]</scope>
    <source>
        <strain evidence="1">Zhou-2022a</strain>
        <tissue evidence="1">Leaf</tissue>
    </source>
</reference>